<evidence type="ECO:0000313" key="1">
    <source>
        <dbReference type="EMBL" id="QMP84320.1"/>
    </source>
</evidence>
<gene>
    <name evidence="1" type="ORF">HUN41_00231</name>
</gene>
<keyword evidence="2" id="KW-1185">Reference proteome</keyword>
<reference evidence="1 2" key="1">
    <citation type="submission" date="2020-07" db="EMBL/GenBank/DDBJ databases">
        <title>Streptomyces phage Genome sequencing and assembly.</title>
        <authorList>
            <person name="Sharma V."/>
            <person name="Hardy A."/>
            <person name="Frunzke J."/>
        </authorList>
    </citation>
    <scope>NUCLEOTIDE SEQUENCE [LARGE SCALE GENOMIC DNA]</scope>
</reference>
<evidence type="ECO:0000313" key="2">
    <source>
        <dbReference type="Proteomes" id="UP000515922"/>
    </source>
</evidence>
<dbReference type="Proteomes" id="UP000515922">
    <property type="component" value="Segment"/>
</dbReference>
<sequence length="113" mass="13263">MFEGVKDYKVIDSVELNRYVEKKYGKVYSCSNGLASVYDNVHQEMYKKIEVGPLEQWEDGEWWFPSETHLEAHNEALENWEGWETSPEPSIILNELHAQGELPAGKYVLLVWW</sequence>
<name>A0A7G4AWD0_9CAUD</name>
<accession>A0A7G4AWD0</accession>
<proteinExistence type="predicted"/>
<protein>
    <submittedName>
        <fullName evidence="1">Uncharacterized protein</fullName>
    </submittedName>
</protein>
<dbReference type="EMBL" id="MT711976">
    <property type="protein sequence ID" value="QMP84320.1"/>
    <property type="molecule type" value="Genomic_DNA"/>
</dbReference>
<organism evidence="1 2">
    <name type="scientific">Streptomyces phage Coruscant</name>
    <dbReference type="NCBI Taxonomy" id="2739834"/>
    <lineage>
        <taxon>Viruses</taxon>
        <taxon>Duplodnaviria</taxon>
        <taxon>Heunggongvirae</taxon>
        <taxon>Uroviricota</taxon>
        <taxon>Caudoviricetes</taxon>
        <taxon>Stanwilliamsviridae</taxon>
        <taxon>Boydwoodruffvirinae</taxon>
        <taxon>Coruscantvirus</taxon>
        <taxon>Coruscantvirus coruscant</taxon>
    </lineage>
</organism>